<accession>A0AAV1XZZ8</accession>
<feature type="compositionally biased region" description="Pro residues" evidence="1">
    <location>
        <begin position="62"/>
        <end position="76"/>
    </location>
</feature>
<gene>
    <name evidence="3" type="ORF">LLUT_LOCUS27943</name>
</gene>
<evidence type="ECO:0000313" key="3">
    <source>
        <dbReference type="EMBL" id="CAL0326883.1"/>
    </source>
</evidence>
<organism evidence="3 4">
    <name type="scientific">Lupinus luteus</name>
    <name type="common">European yellow lupine</name>
    <dbReference type="NCBI Taxonomy" id="3873"/>
    <lineage>
        <taxon>Eukaryota</taxon>
        <taxon>Viridiplantae</taxon>
        <taxon>Streptophyta</taxon>
        <taxon>Embryophyta</taxon>
        <taxon>Tracheophyta</taxon>
        <taxon>Spermatophyta</taxon>
        <taxon>Magnoliopsida</taxon>
        <taxon>eudicotyledons</taxon>
        <taxon>Gunneridae</taxon>
        <taxon>Pentapetalae</taxon>
        <taxon>rosids</taxon>
        <taxon>fabids</taxon>
        <taxon>Fabales</taxon>
        <taxon>Fabaceae</taxon>
        <taxon>Papilionoideae</taxon>
        <taxon>50 kb inversion clade</taxon>
        <taxon>genistoids sensu lato</taxon>
        <taxon>core genistoids</taxon>
        <taxon>Genisteae</taxon>
        <taxon>Lupinus</taxon>
    </lineage>
</organism>
<feature type="signal peptide" evidence="2">
    <location>
        <begin position="1"/>
        <end position="27"/>
    </location>
</feature>
<feature type="compositionally biased region" description="Basic residues" evidence="1">
    <location>
        <begin position="106"/>
        <end position="131"/>
    </location>
</feature>
<keyword evidence="2" id="KW-0732">Signal</keyword>
<evidence type="ECO:0008006" key="5">
    <source>
        <dbReference type="Google" id="ProtNLM"/>
    </source>
</evidence>
<dbReference type="Proteomes" id="UP001497480">
    <property type="component" value="Unassembled WGS sequence"/>
</dbReference>
<comment type="caution">
    <text evidence="3">The sequence shown here is derived from an EMBL/GenBank/DDBJ whole genome shotgun (WGS) entry which is preliminary data.</text>
</comment>
<feature type="region of interest" description="Disordered" evidence="1">
    <location>
        <begin position="60"/>
        <end position="135"/>
    </location>
</feature>
<proteinExistence type="predicted"/>
<keyword evidence="4" id="KW-1185">Reference proteome</keyword>
<dbReference type="PANTHER" id="PTHR34377:SF3">
    <property type="entry name" value="TETRATRICOPEPTIDE REPEAT (TPR)-LIKE SUPERFAMILY PROTEIN"/>
    <property type="match status" value="1"/>
</dbReference>
<dbReference type="EMBL" id="CAXHTB010000019">
    <property type="protein sequence ID" value="CAL0326883.1"/>
    <property type="molecule type" value="Genomic_DNA"/>
</dbReference>
<protein>
    <recommendedName>
        <fullName evidence="5">Bifunctional inhibitor/plant lipid transfer protein/seed storage helical domain-containing protein</fullName>
    </recommendedName>
</protein>
<reference evidence="3 4" key="1">
    <citation type="submission" date="2024-03" db="EMBL/GenBank/DDBJ databases">
        <authorList>
            <person name="Martinez-Hernandez J."/>
        </authorList>
    </citation>
    <scope>NUCLEOTIDE SEQUENCE [LARGE SCALE GENOMIC DNA]</scope>
</reference>
<name>A0AAV1XZZ8_LUPLU</name>
<dbReference type="AlphaFoldDB" id="A0AAV1XZZ8"/>
<feature type="compositionally biased region" description="Acidic residues" evidence="1">
    <location>
        <begin position="79"/>
        <end position="103"/>
    </location>
</feature>
<evidence type="ECO:0000256" key="1">
    <source>
        <dbReference type="SAM" id="MobiDB-lite"/>
    </source>
</evidence>
<evidence type="ECO:0000256" key="2">
    <source>
        <dbReference type="SAM" id="SignalP"/>
    </source>
</evidence>
<sequence>MERVNKIINLTTLIAFIFLALVPKMESQNMNTSVVAPITQRPLCASQFALANYACVKLPFSPGSPPEPPPDSPPSPDDGGGDDNDDGGGDDNDDGGGDNDDDDDHHHHHDRRRHGRRHGHRHKHGHRHRHREGPEEEECCRWAKEVDSQCVCELLVRLPPFLMRPVHQYSLDIGDDCHVTYSCGGPI</sequence>
<feature type="chain" id="PRO_5043662555" description="Bifunctional inhibitor/plant lipid transfer protein/seed storage helical domain-containing protein" evidence="2">
    <location>
        <begin position="28"/>
        <end position="187"/>
    </location>
</feature>
<evidence type="ECO:0000313" key="4">
    <source>
        <dbReference type="Proteomes" id="UP001497480"/>
    </source>
</evidence>
<dbReference type="PANTHER" id="PTHR34377">
    <property type="entry name" value="TETRATRICOPEPTIDE REPEAT (TPR)-LIKE SUPERFAMILY PROTEIN"/>
    <property type="match status" value="1"/>
</dbReference>